<evidence type="ECO:0000313" key="3">
    <source>
        <dbReference type="Proteomes" id="UP000053411"/>
    </source>
</evidence>
<dbReference type="STRING" id="1442371.A0A0D2JFY8"/>
<dbReference type="RefSeq" id="XP_016626195.1">
    <property type="nucleotide sequence ID" value="XM_016782713.1"/>
</dbReference>
<feature type="region of interest" description="Disordered" evidence="1">
    <location>
        <begin position="1"/>
        <end position="38"/>
    </location>
</feature>
<accession>A0A0D2JFY8</accession>
<gene>
    <name evidence="2" type="ORF">Z520_12226</name>
</gene>
<evidence type="ECO:0000313" key="2">
    <source>
        <dbReference type="EMBL" id="KIX92072.1"/>
    </source>
</evidence>
<dbReference type="OrthoDB" id="4788824at2759"/>
<keyword evidence="3" id="KW-1185">Reference proteome</keyword>
<sequence length="814" mass="89632">MSAGGAKGPPGRRDSQSSRPRTNTESTQQPQSPSNVSVQQQWANMFQNFPIGAVYQCKTPWNFSFPSAPKFTLERGVKGKVLGRRKMLPDAQNPNPPFMLQIELQTAHGILAGDIPEDKVAVWPEGFPFVCNVDHPANGPGLLALQKGDQGQVLRLHWGNDDNGNSLQGQPNVVPWFHVSCKGIQGYVNFWALQIGRVNAIGIVTIVPDLPASVPAPFSDSDLPSGAKEGVFFKTLTGLILALKDAPESIVVPYWVTNRLSNSEDVSKLAITIFQGVKRAGFGSWLDGTYTLEHLVRNATTVQNSKYTRGIYGIGYADFERSFEGDDPKLYIGKSIRMQTRMTDHASMCTKVWSYHYQARNRANKKREVVLCALEDDDNDLLSLAEQIFTTMFNSYHHTLVDFNAELAVDPDEANMMRNYAHKEQASLISMMARSVFKKTGWTNYVGSETFKASDGLNRTVPMNEELAGQREKAIFTKSTLPGHVSVYRRAPYNAFLSTSTNQKQIVLYNWAASTLSGPGGKFNIAITPEVARNKFLAQIQPGTMIYPSFEISEAGPHPMGWARLPELGPISNWNDARRLAFCVEFQLPDQKWTKVYIQAGKVFDFAPGSGSGGIDASDRKTPSDLVQGEDKLTGALLNYVQAVAIIRALEQQRVPNDYSWMINFGIARVKEVTYSFLDQEVKIKPKAATNAPVQKATARSMLSMITQLISAGAHLPNTFAGQVAAGSRGAPRKRCDSCFTSVGIAAHAASVWKCVRHSNNGCTNCFQRGIPCSWTKMSEAPALWQVLGPAPPNKDNVIQDGAPELMNIYYGRG</sequence>
<dbReference type="VEuPathDB" id="FungiDB:Z520_12226"/>
<feature type="compositionally biased region" description="Polar residues" evidence="1">
    <location>
        <begin position="17"/>
        <end position="27"/>
    </location>
</feature>
<dbReference type="EMBL" id="KN848111">
    <property type="protein sequence ID" value="KIX92072.1"/>
    <property type="molecule type" value="Genomic_DNA"/>
</dbReference>
<reference evidence="2 3" key="1">
    <citation type="submission" date="2015-01" db="EMBL/GenBank/DDBJ databases">
        <title>The Genome Sequence of Fonsecaea multimorphosa CBS 102226.</title>
        <authorList>
            <consortium name="The Broad Institute Genomics Platform"/>
            <person name="Cuomo C."/>
            <person name="de Hoog S."/>
            <person name="Gorbushina A."/>
            <person name="Stielow B."/>
            <person name="Teixiera M."/>
            <person name="Abouelleil A."/>
            <person name="Chapman S.B."/>
            <person name="Priest M."/>
            <person name="Young S.K."/>
            <person name="Wortman J."/>
            <person name="Nusbaum C."/>
            <person name="Birren B."/>
        </authorList>
    </citation>
    <scope>NUCLEOTIDE SEQUENCE [LARGE SCALE GENOMIC DNA]</scope>
    <source>
        <strain evidence="2 3">CBS 102226</strain>
    </source>
</reference>
<dbReference type="AlphaFoldDB" id="A0A0D2JFY8"/>
<evidence type="ECO:0000256" key="1">
    <source>
        <dbReference type="SAM" id="MobiDB-lite"/>
    </source>
</evidence>
<protein>
    <submittedName>
        <fullName evidence="2">Uncharacterized protein</fullName>
    </submittedName>
</protein>
<feature type="compositionally biased region" description="Low complexity" evidence="1">
    <location>
        <begin position="28"/>
        <end position="38"/>
    </location>
</feature>
<organism evidence="2 3">
    <name type="scientific">Fonsecaea multimorphosa CBS 102226</name>
    <dbReference type="NCBI Taxonomy" id="1442371"/>
    <lineage>
        <taxon>Eukaryota</taxon>
        <taxon>Fungi</taxon>
        <taxon>Dikarya</taxon>
        <taxon>Ascomycota</taxon>
        <taxon>Pezizomycotina</taxon>
        <taxon>Eurotiomycetes</taxon>
        <taxon>Chaetothyriomycetidae</taxon>
        <taxon>Chaetothyriales</taxon>
        <taxon>Herpotrichiellaceae</taxon>
        <taxon>Fonsecaea</taxon>
    </lineage>
</organism>
<proteinExistence type="predicted"/>
<dbReference type="GeneID" id="27717972"/>
<name>A0A0D2JFY8_9EURO</name>
<dbReference type="Proteomes" id="UP000053411">
    <property type="component" value="Unassembled WGS sequence"/>
</dbReference>